<comment type="caution">
    <text evidence="2">The sequence shown here is derived from an EMBL/GenBank/DDBJ whole genome shotgun (WGS) entry which is preliminary data.</text>
</comment>
<protein>
    <submittedName>
        <fullName evidence="2">Uncharacterized protein</fullName>
    </submittedName>
</protein>
<dbReference type="Proteomes" id="UP000316167">
    <property type="component" value="Unassembled WGS sequence"/>
</dbReference>
<evidence type="ECO:0000256" key="1">
    <source>
        <dbReference type="SAM" id="MobiDB-lite"/>
    </source>
</evidence>
<feature type="compositionally biased region" description="Gly residues" evidence="1">
    <location>
        <begin position="476"/>
        <end position="486"/>
    </location>
</feature>
<evidence type="ECO:0000313" key="2">
    <source>
        <dbReference type="EMBL" id="TWI80533.1"/>
    </source>
</evidence>
<dbReference type="AlphaFoldDB" id="A0A562SHG0"/>
<dbReference type="RefSeq" id="WP_144887553.1">
    <property type="nucleotide sequence ID" value="NZ_VLLE01000005.1"/>
</dbReference>
<sequence length="486" mass="52633">MTRIAYLGSAAAQKNIPGVLSLPKDYHDMTDEEFELYLAKQRIEIEKKNAQAIGSPYASRYDASLATINRAIENIDNPDAIIGMADEMIGKAKAKGKQSGAGKLLKKVGTGLKKAAKTVAKVVTAPVRLVAKGALEIYLPKAAPMFLYLFTPAGAKLPDLMARKKAKVEKLRKFIVNGIGMKDPHFMAIIRNNLTKRFGKSPESYLAERLAKRVSGIAGNRKHEMRTLIGKAKAKAAAKKPAAKKTAKAVKKAANAPVKAPVVKTAPATIVKKQAAEILKQQLPKTATAVTNLSPVAPTSDKKEKKGFFKKLTSSQNENTKLTDVVSKAGSGDLVGTALSAISWLIEKISSVFKGEKAEKFTADDMPDIERDASDAFSYQDLENDFSNLNDQQKKETKEVATDIIETIKALPPVAKTIEKIEMQVKEKLPYLKDEQVKEIAEEIEEGPEALDESEGKTLGTEIKRSVPNGTIDPVTGGGGRNMCNC</sequence>
<accession>A0A562SHG0</accession>
<gene>
    <name evidence="2" type="ORF">IQ13_3211</name>
</gene>
<organism evidence="2 3">
    <name type="scientific">Lacibacter cauensis</name>
    <dbReference type="NCBI Taxonomy" id="510947"/>
    <lineage>
        <taxon>Bacteria</taxon>
        <taxon>Pseudomonadati</taxon>
        <taxon>Bacteroidota</taxon>
        <taxon>Chitinophagia</taxon>
        <taxon>Chitinophagales</taxon>
        <taxon>Chitinophagaceae</taxon>
        <taxon>Lacibacter</taxon>
    </lineage>
</organism>
<name>A0A562SHG0_9BACT</name>
<feature type="region of interest" description="Disordered" evidence="1">
    <location>
        <begin position="445"/>
        <end position="486"/>
    </location>
</feature>
<proteinExistence type="predicted"/>
<dbReference type="EMBL" id="VLLE01000005">
    <property type="protein sequence ID" value="TWI80533.1"/>
    <property type="molecule type" value="Genomic_DNA"/>
</dbReference>
<keyword evidence="3" id="KW-1185">Reference proteome</keyword>
<reference evidence="2 3" key="1">
    <citation type="journal article" date="2015" name="Stand. Genomic Sci.">
        <title>Genomic Encyclopedia of Bacterial and Archaeal Type Strains, Phase III: the genomes of soil and plant-associated and newly described type strains.</title>
        <authorList>
            <person name="Whitman W.B."/>
            <person name="Woyke T."/>
            <person name="Klenk H.P."/>
            <person name="Zhou Y."/>
            <person name="Lilburn T.G."/>
            <person name="Beck B.J."/>
            <person name="De Vos P."/>
            <person name="Vandamme P."/>
            <person name="Eisen J.A."/>
            <person name="Garrity G."/>
            <person name="Hugenholtz P."/>
            <person name="Kyrpides N.C."/>
        </authorList>
    </citation>
    <scope>NUCLEOTIDE SEQUENCE [LARGE SCALE GENOMIC DNA]</scope>
    <source>
        <strain evidence="2 3">CGMCC 1.7271</strain>
    </source>
</reference>
<evidence type="ECO:0000313" key="3">
    <source>
        <dbReference type="Proteomes" id="UP000316167"/>
    </source>
</evidence>